<dbReference type="Pfam" id="PF01580">
    <property type="entry name" value="FtsK_SpoIIIE"/>
    <property type="match status" value="2"/>
</dbReference>
<feature type="binding site" evidence="4">
    <location>
        <begin position="828"/>
        <end position="835"/>
    </location>
    <ligand>
        <name>ATP</name>
        <dbReference type="ChEBI" id="CHEBI:30616"/>
    </ligand>
</feature>
<keyword evidence="5" id="KW-0472">Membrane</keyword>
<feature type="transmembrane region" description="Helical" evidence="5">
    <location>
        <begin position="68"/>
        <end position="89"/>
    </location>
</feature>
<keyword evidence="3 4" id="KW-0067">ATP-binding</keyword>
<dbReference type="Proteomes" id="UP000609323">
    <property type="component" value="Unassembled WGS sequence"/>
</dbReference>
<evidence type="ECO:0000256" key="2">
    <source>
        <dbReference type="ARBA" id="ARBA00022741"/>
    </source>
</evidence>
<dbReference type="PANTHER" id="PTHR22683:SF1">
    <property type="entry name" value="TYPE VII SECRETION SYSTEM PROTEIN ESSC"/>
    <property type="match status" value="1"/>
</dbReference>
<dbReference type="PROSITE" id="PS50901">
    <property type="entry name" value="FTSK"/>
    <property type="match status" value="3"/>
</dbReference>
<keyword evidence="8" id="KW-1185">Reference proteome</keyword>
<dbReference type="InterPro" id="IPR027417">
    <property type="entry name" value="P-loop_NTPase"/>
</dbReference>
<sequence length="1333" mass="146643">MGFIYQRSPRIRPEIEQIRRQLPAPSQVTVKPAVGLPGLVLPALALLSGFGILVYILVFGAAGGHSSFLLWLASLVLLLAGAVPAAYMLNVRNRYTQAQRQKAKEYSELLNRLESEWNTKADEQREVLEQIHGDFVRSESIVRRRSPSLWERSVSEPDFLHLRVGTGDAPAAYTFSLPAIGEPQGESQLWYEQACQLAERTQFVPNSPVAIPLSECGVTGIVGDWQACLQVLRNLLVQLAVRHSPDEVRLSAFFREDQLKQWDWMRWFPHLWETDGHFRRMACTAADKQKLADYLQRELRNRFGRSAGSVRFTEVNEPAKDIVILSDPGVMDHDLLYAMLTETGKLAGAHTVILARSVNQLPRQCRLIVECEAEQGSYIWKKEDGQVENKTFQLDRISKEESEHLARLMARITLKSAKADVLPERVRLLELLDREDFSSGFSSGSAAAAWNNGRLPLGLPVPLGVRTGGETFLLNLHDRIDLGGQGPHGLIAGTTGSGKSALLQSLVLSAAVNYHPHDAAFLLIDYKGGGMSGALQELPHVVGSLTNLDGRLVERAKTALRAELVSRQKKLKTAGGLEHIDEYYRLGAPNGPLPHLFVIVDEFAELKLDYPDFIDELVSIASIGRTLGLHLLLATQKPAGVVDDKIWSNARFRICLRVESESDSREMLKIPDAARLTVSGRGFVQVGPDWTEEVQFAWPGAAYEGNGQAFFNPAESRLQMVLLNGTREPVGQQGGPDINGAAQTGPQKRELDVLVETLSRAAAEQGIERLQGPWLPSLPEELYLDELDLQAQDRGALTAFVGLADDVNGQRQFAAALPLKAGHIAIYGMPGSGKTTLLQTLLMSLLQEPDNSWHGYLIDMGRMLGDFAVLSPVGAVIAPDESDRLPRLFRFLKRTAAERRELLAGAGLKQADQYRGTFGNKLEDIVLIVDDYRRFQTAFPMEAEWLDELLREGAAAGIYVVMTASRFGDIPERTRSLIPQAAALELADSGDYYLAVGKPSAPIPSKRGRGYLKGYPPLEFQTALPVSGADEYERAEHLREKLSRIAEEWKGIKAPRIPSTPAKVNLRELLPVGRQFGLDPAAVAVPVGLDTEDLTPVTVSLGSGPHFIVGAPIGGGKTTFLQSWILSLAWHADPEKLAVYILEARSVQPDSSHLSLLSRLPHVRGTGIGENGAAEMLSRIQEDIRTAAESGKPRPVTLLVIDDADLLARRLNDFTVKDGLTELVRGSRDTGVHVVLSGVPGDFPTFGADWFSEVKACQTGFMLGTKDPSDLAFMRIPIKESAGGPGELPVLPQGEGFYVNRRYMKIKAAVPFDKVWTPEKWVARVCDQWEVSV</sequence>
<dbReference type="PANTHER" id="PTHR22683">
    <property type="entry name" value="SPORULATION PROTEIN RELATED"/>
    <property type="match status" value="1"/>
</dbReference>
<evidence type="ECO:0000256" key="5">
    <source>
        <dbReference type="SAM" id="Phobius"/>
    </source>
</evidence>
<feature type="transmembrane region" description="Helical" evidence="5">
    <location>
        <begin position="39"/>
        <end position="61"/>
    </location>
</feature>
<dbReference type="EMBL" id="BMHF01000008">
    <property type="protein sequence ID" value="GGA38809.1"/>
    <property type="molecule type" value="Genomic_DNA"/>
</dbReference>
<reference evidence="8" key="1">
    <citation type="journal article" date="2019" name="Int. J. Syst. Evol. Microbiol.">
        <title>The Global Catalogue of Microorganisms (GCM) 10K type strain sequencing project: providing services to taxonomists for standard genome sequencing and annotation.</title>
        <authorList>
            <consortium name="The Broad Institute Genomics Platform"/>
            <consortium name="The Broad Institute Genome Sequencing Center for Infectious Disease"/>
            <person name="Wu L."/>
            <person name="Ma J."/>
        </authorList>
    </citation>
    <scope>NUCLEOTIDE SEQUENCE [LARGE SCALE GENOMIC DNA]</scope>
    <source>
        <strain evidence="8">CGMCC 1.15044</strain>
    </source>
</reference>
<dbReference type="RefSeq" id="WP_094092620.1">
    <property type="nucleotide sequence ID" value="NZ_BMHF01000008.1"/>
</dbReference>
<protein>
    <submittedName>
        <fullName evidence="7">Type VII secretion protein EssC</fullName>
    </submittedName>
</protein>
<feature type="domain" description="FtsK" evidence="6">
    <location>
        <begin position="469"/>
        <end position="665"/>
    </location>
</feature>
<evidence type="ECO:0000256" key="4">
    <source>
        <dbReference type="PROSITE-ProRule" id="PRU00289"/>
    </source>
</evidence>
<evidence type="ECO:0000259" key="6">
    <source>
        <dbReference type="PROSITE" id="PS50901"/>
    </source>
</evidence>
<feature type="domain" description="FtsK" evidence="6">
    <location>
        <begin position="804"/>
        <end position="993"/>
    </location>
</feature>
<evidence type="ECO:0000256" key="1">
    <source>
        <dbReference type="ARBA" id="ARBA00022737"/>
    </source>
</evidence>
<keyword evidence="1" id="KW-0677">Repeat</keyword>
<dbReference type="InterPro" id="IPR023839">
    <property type="entry name" value="Firmicutes_EssC_C"/>
</dbReference>
<keyword evidence="5" id="KW-1133">Transmembrane helix</keyword>
<proteinExistence type="predicted"/>
<gene>
    <name evidence="7" type="ORF">GCM10010917_25060</name>
</gene>
<comment type="caution">
    <text evidence="7">The sequence shown here is derived from an EMBL/GenBank/DDBJ whole genome shotgun (WGS) entry which is preliminary data.</text>
</comment>
<dbReference type="NCBIfam" id="TIGR03928">
    <property type="entry name" value="T7_EssCb_Firm"/>
    <property type="match status" value="1"/>
</dbReference>
<feature type="binding site" evidence="4">
    <location>
        <begin position="493"/>
        <end position="500"/>
    </location>
    <ligand>
        <name>ATP</name>
        <dbReference type="ChEBI" id="CHEBI:30616"/>
    </ligand>
</feature>
<keyword evidence="2 4" id="KW-0547">Nucleotide-binding</keyword>
<evidence type="ECO:0000313" key="8">
    <source>
        <dbReference type="Proteomes" id="UP000609323"/>
    </source>
</evidence>
<dbReference type="InterPro" id="IPR050206">
    <property type="entry name" value="FtsK/SpoIIIE/SftA"/>
</dbReference>
<dbReference type="InterPro" id="IPR049945">
    <property type="entry name" value="AAA_22"/>
</dbReference>
<evidence type="ECO:0000313" key="7">
    <source>
        <dbReference type="EMBL" id="GGA38809.1"/>
    </source>
</evidence>
<feature type="binding site" evidence="4">
    <location>
        <begin position="1111"/>
        <end position="1118"/>
    </location>
    <ligand>
        <name>ATP</name>
        <dbReference type="ChEBI" id="CHEBI:30616"/>
    </ligand>
</feature>
<dbReference type="SMART" id="SM00382">
    <property type="entry name" value="AAA"/>
    <property type="match status" value="3"/>
</dbReference>
<evidence type="ECO:0000256" key="3">
    <source>
        <dbReference type="ARBA" id="ARBA00022840"/>
    </source>
</evidence>
<dbReference type="CDD" id="cd01127">
    <property type="entry name" value="TrwB_TraG_TraD_VirD4"/>
    <property type="match status" value="1"/>
</dbReference>
<dbReference type="InterPro" id="IPR002543">
    <property type="entry name" value="FtsK_dom"/>
</dbReference>
<dbReference type="Pfam" id="PF13401">
    <property type="entry name" value="AAA_22"/>
    <property type="match status" value="1"/>
</dbReference>
<name>A0ABQ1G8J1_9BACL</name>
<dbReference type="SUPFAM" id="SSF52540">
    <property type="entry name" value="P-loop containing nucleoside triphosphate hydrolases"/>
    <property type="match status" value="3"/>
</dbReference>
<dbReference type="InterPro" id="IPR003593">
    <property type="entry name" value="AAA+_ATPase"/>
</dbReference>
<keyword evidence="5" id="KW-0812">Transmembrane</keyword>
<organism evidence="7 8">
    <name type="scientific">Paenibacillus physcomitrellae</name>
    <dbReference type="NCBI Taxonomy" id="1619311"/>
    <lineage>
        <taxon>Bacteria</taxon>
        <taxon>Bacillati</taxon>
        <taxon>Bacillota</taxon>
        <taxon>Bacilli</taxon>
        <taxon>Bacillales</taxon>
        <taxon>Paenibacillaceae</taxon>
        <taxon>Paenibacillus</taxon>
    </lineage>
</organism>
<feature type="domain" description="FtsK" evidence="6">
    <location>
        <begin position="1094"/>
        <end position="1270"/>
    </location>
</feature>
<accession>A0ABQ1G8J1</accession>
<dbReference type="Gene3D" id="3.40.50.300">
    <property type="entry name" value="P-loop containing nucleotide triphosphate hydrolases"/>
    <property type="match status" value="3"/>
</dbReference>